<dbReference type="VEuPathDB" id="FungiDB:MMYC01_206737"/>
<feature type="compositionally biased region" description="Low complexity" evidence="5">
    <location>
        <begin position="877"/>
        <end position="889"/>
    </location>
</feature>
<evidence type="ECO:0000313" key="9">
    <source>
        <dbReference type="EMBL" id="KXX76857.1"/>
    </source>
</evidence>
<dbReference type="AlphaFoldDB" id="A0A175VZE7"/>
<dbReference type="VEuPathDB" id="FungiDB:MMYC01_204886"/>
<evidence type="ECO:0000256" key="1">
    <source>
        <dbReference type="ARBA" id="ARBA00004240"/>
    </source>
</evidence>
<feature type="signal peptide" evidence="6">
    <location>
        <begin position="1"/>
        <end position="21"/>
    </location>
</feature>
<organism evidence="9 11">
    <name type="scientific">Madurella mycetomatis</name>
    <dbReference type="NCBI Taxonomy" id="100816"/>
    <lineage>
        <taxon>Eukaryota</taxon>
        <taxon>Fungi</taxon>
        <taxon>Dikarya</taxon>
        <taxon>Ascomycota</taxon>
        <taxon>Pezizomycotina</taxon>
        <taxon>Sordariomycetes</taxon>
        <taxon>Sordariomycetidae</taxon>
        <taxon>Sordariales</taxon>
        <taxon>Sordariales incertae sedis</taxon>
        <taxon>Madurella</taxon>
    </lineage>
</organism>
<reference evidence="9 11" key="3">
    <citation type="submission" date="2016-01" db="EMBL/GenBank/DDBJ databases">
        <title>Madurella mycetomatis genome sequencing.</title>
        <authorList>
            <person name="Van De Sande W."/>
        </authorList>
    </citation>
    <scope>NUCLEOTIDE SEQUENCE [LARGE SCALE GENOMIC DNA]</scope>
    <source>
        <strain evidence="11">mm55</strain>
        <strain evidence="9">Mm55</strain>
    </source>
</reference>
<comment type="caution">
    <text evidence="9">The sequence shown here is derived from an EMBL/GenBank/DDBJ whole genome shotgun (WGS) entry which is preliminary data.</text>
</comment>
<dbReference type="STRING" id="100816.A0A175VZE7"/>
<reference evidence="9" key="1">
    <citation type="submission" date="2015-06" db="EMBL/GenBank/DDBJ databases">
        <authorList>
            <person name="Hoefler B.C."/>
            <person name="Straight P.D."/>
        </authorList>
    </citation>
    <scope>NUCLEOTIDE SEQUENCE [LARGE SCALE GENOMIC DNA]</scope>
    <source>
        <strain evidence="9">Mm55</strain>
    </source>
</reference>
<feature type="compositionally biased region" description="Basic and acidic residues" evidence="5">
    <location>
        <begin position="897"/>
        <end position="909"/>
    </location>
</feature>
<accession>A0A175VZE7</accession>
<feature type="compositionally biased region" description="Low complexity" evidence="5">
    <location>
        <begin position="814"/>
        <end position="837"/>
    </location>
</feature>
<dbReference type="EMBL" id="LCTW02000189">
    <property type="protein sequence ID" value="KXX76857.1"/>
    <property type="molecule type" value="Genomic_DNA"/>
</dbReference>
<dbReference type="OrthoDB" id="3434013at2759"/>
<feature type="chain" id="PRO_5014045996" evidence="6">
    <location>
        <begin position="22"/>
        <end position="936"/>
    </location>
</feature>
<dbReference type="EMBL" id="LCTW02000205">
    <property type="protein sequence ID" value="KXX76552.1"/>
    <property type="molecule type" value="Genomic_DNA"/>
</dbReference>
<evidence type="ECO:0000256" key="4">
    <source>
        <dbReference type="ARBA" id="ARBA00022927"/>
    </source>
</evidence>
<evidence type="ECO:0000313" key="10">
    <source>
        <dbReference type="EMBL" id="KXX77732.1"/>
    </source>
</evidence>
<gene>
    <name evidence="10" type="ORF">MMYC01_204886</name>
    <name evidence="8" type="ORF">MMYC01_206004</name>
    <name evidence="9" type="ORF">MMYC01_206737</name>
</gene>
<dbReference type="VEuPathDB" id="FungiDB:MMYC01_206004"/>
<dbReference type="EMBL" id="LCTW02000148">
    <property type="protein sequence ID" value="KXX77732.1"/>
    <property type="molecule type" value="Genomic_DNA"/>
</dbReference>
<dbReference type="GO" id="GO:0005783">
    <property type="term" value="C:endoplasmic reticulum"/>
    <property type="evidence" value="ECO:0007669"/>
    <property type="project" value="UniProtKB-SubCell"/>
</dbReference>
<evidence type="ECO:0000313" key="8">
    <source>
        <dbReference type="EMBL" id="KXX76552.1"/>
    </source>
</evidence>
<evidence type="ECO:0000259" key="7">
    <source>
        <dbReference type="Pfam" id="PF08314"/>
    </source>
</evidence>
<feature type="region of interest" description="Disordered" evidence="5">
    <location>
        <begin position="867"/>
        <end position="911"/>
    </location>
</feature>
<evidence type="ECO:0000256" key="3">
    <source>
        <dbReference type="ARBA" id="ARBA00022824"/>
    </source>
</evidence>
<dbReference type="GO" id="GO:0015031">
    <property type="term" value="P:protein transport"/>
    <property type="evidence" value="ECO:0007669"/>
    <property type="project" value="UniProtKB-KW"/>
</dbReference>
<reference evidence="11" key="2">
    <citation type="submission" date="2015-06" db="EMBL/GenBank/DDBJ databases">
        <authorList>
            <person name="van de Sande W.W.J."/>
        </authorList>
    </citation>
    <scope>NUCLEOTIDE SEQUENCE [LARGE SCALE GENOMIC DNA]</scope>
    <source>
        <strain evidence="11">mm55</strain>
    </source>
</reference>
<dbReference type="GO" id="GO:0006890">
    <property type="term" value="P:retrograde vesicle-mediated transport, Golgi to endoplasmic reticulum"/>
    <property type="evidence" value="ECO:0007669"/>
    <property type="project" value="InterPro"/>
</dbReference>
<keyword evidence="11" id="KW-1185">Reference proteome</keyword>
<evidence type="ECO:0000256" key="6">
    <source>
        <dbReference type="SAM" id="SignalP"/>
    </source>
</evidence>
<name>A0A175VZE7_9PEZI</name>
<keyword evidence="4" id="KW-0653">Protein transport</keyword>
<proteinExistence type="predicted"/>
<evidence type="ECO:0000256" key="5">
    <source>
        <dbReference type="SAM" id="MobiDB-lite"/>
    </source>
</evidence>
<feature type="region of interest" description="Disordered" evidence="5">
    <location>
        <begin position="783"/>
        <end position="840"/>
    </location>
</feature>
<protein>
    <submittedName>
        <fullName evidence="9">Protein transport protein sec39</fullName>
    </submittedName>
</protein>
<sequence>MALLLSPAKLVLLAVHFAVNADIASLAALAARHGSILRKDLLLRILLTYLPETLQSSHYVDFVRDLESGNLPEKPNQDIDCSTVEGLSEDEAARKARKLRLLPLALPKAAGEAVEDVVTLFLLHRSYKVDEEAGLLDELPGLLVPFLDHSPCIRTLLVSTILPLLRRNCEYYPQGPIPYTLLGFQQLPDRVAVNLLLSQTGTDESNLALVGRDLKCLVGPWLLDERRWKHRKQATSSAGDTALDDKRDESICPGWDEVLRWLTTQASRSWRVAVNAIQQWDIPGEADVGGWGSTELSSHRRDHLGQSYARAALASAYLIPEASLEALDGAYNIITKVSTLCDLEPISPLASALAVLPPLTEQLSDGIASARNTTYMRNDLLSPSNVLTAPTNASTALLQAVILSAHILTKAGCPCTIRRAGELALLKDEREQKAEATKLVHALSSHGPKTDDKFWVKARNEILWLSDWGAEDGWGSSETTSQGIFSQVKREFLEVEFLKALLANTRFTLARSIYEDAPDQPLDRKLLQDTIYATAMSAYDNASNPNRTRGGLKKCDDIIKAFPGTIPKSDPAAKRIEALLQATHALSDYRLVLKQGEPFTPVVLRVHTDPVSILGKILEQNPKSYTQIKDLLSLGARMVEAGLVHPAGDKNPRTPDEAAAQQLAAERRITAMCIDAALTEDDFETAYSYVVNRLSSPGASSPDTDEYSWKAALQAGKYRRTARTLRPTHLGTGSANADVRHLEQRIECLATALRIAPAPTLQEILNAFRRAEEELDAALLAEQQQEEEWDARGDSIRSGAMPGAFASSTGATKQSQLATSFASSSSSSSRRQRQSAAEEAPMSLFDLSRASVLSAQRNFSALSSLQRSAGFGGRSGGSAMSSADQQSQSPTGTSDGEDSRRVRKRDQLREAAMGTLVSGVGWLVGAQPSGQGHGRE</sequence>
<dbReference type="PANTHER" id="PTHR40787">
    <property type="entry name" value="SECRETED PROTEIN"/>
    <property type="match status" value="1"/>
</dbReference>
<keyword evidence="6" id="KW-0732">Signal</keyword>
<comment type="subcellular location">
    <subcellularLocation>
        <location evidence="1">Endoplasmic reticulum</location>
    </subcellularLocation>
</comment>
<evidence type="ECO:0000313" key="11">
    <source>
        <dbReference type="Proteomes" id="UP000078237"/>
    </source>
</evidence>
<dbReference type="PANTHER" id="PTHR40787:SF3">
    <property type="entry name" value="PROTEIN TRANSPORT PROTEIN SEC39"/>
    <property type="match status" value="1"/>
</dbReference>
<keyword evidence="2" id="KW-0813">Transport</keyword>
<keyword evidence="3" id="KW-0256">Endoplasmic reticulum</keyword>
<feature type="domain" description="Sec39" evidence="7">
    <location>
        <begin position="11"/>
        <end position="789"/>
    </location>
</feature>
<dbReference type="InterPro" id="IPR013244">
    <property type="entry name" value="Sec39_domain"/>
</dbReference>
<dbReference type="Proteomes" id="UP000078237">
    <property type="component" value="Unassembled WGS sequence"/>
</dbReference>
<evidence type="ECO:0000256" key="2">
    <source>
        <dbReference type="ARBA" id="ARBA00022448"/>
    </source>
</evidence>
<dbReference type="Pfam" id="PF08314">
    <property type="entry name" value="Sec39"/>
    <property type="match status" value="1"/>
</dbReference>